<keyword evidence="1" id="KW-0472">Membrane</keyword>
<dbReference type="Proteomes" id="UP000095558">
    <property type="component" value="Unassembled WGS sequence"/>
</dbReference>
<organism evidence="2 3">
    <name type="scientific">Clostridium disporicum</name>
    <dbReference type="NCBI Taxonomy" id="84024"/>
    <lineage>
        <taxon>Bacteria</taxon>
        <taxon>Bacillati</taxon>
        <taxon>Bacillota</taxon>
        <taxon>Clostridia</taxon>
        <taxon>Eubacteriales</taxon>
        <taxon>Clostridiaceae</taxon>
        <taxon>Clostridium</taxon>
    </lineage>
</organism>
<protein>
    <submittedName>
        <fullName evidence="2">Uncharacterized protein</fullName>
    </submittedName>
</protein>
<name>A0A174CK87_9CLOT</name>
<feature type="transmembrane region" description="Helical" evidence="1">
    <location>
        <begin position="47"/>
        <end position="67"/>
    </location>
</feature>
<evidence type="ECO:0000256" key="1">
    <source>
        <dbReference type="SAM" id="Phobius"/>
    </source>
</evidence>
<dbReference type="AlphaFoldDB" id="A0A174CK87"/>
<keyword evidence="1" id="KW-0812">Transmembrane</keyword>
<evidence type="ECO:0000313" key="3">
    <source>
        <dbReference type="Proteomes" id="UP000095558"/>
    </source>
</evidence>
<dbReference type="EMBL" id="CYZV01000014">
    <property type="protein sequence ID" value="CUO13357.1"/>
    <property type="molecule type" value="Genomic_DNA"/>
</dbReference>
<dbReference type="GeneID" id="83012607"/>
<gene>
    <name evidence="2" type="ORF">ERS852470_01523</name>
</gene>
<keyword evidence="1" id="KW-1133">Transmembrane helix</keyword>
<sequence length="77" mass="8614">MSNKKKVKISPAQKRADKFLYWGTIIGLILGVLIGSIIFFITDNMFWIALCPIIFLFLGLGLGSFLGKNKKAIKKHS</sequence>
<accession>A0A174CK87</accession>
<feature type="transmembrane region" description="Helical" evidence="1">
    <location>
        <begin position="20"/>
        <end position="41"/>
    </location>
</feature>
<evidence type="ECO:0000313" key="2">
    <source>
        <dbReference type="EMBL" id="CUO13357.1"/>
    </source>
</evidence>
<reference evidence="2 3" key="1">
    <citation type="submission" date="2015-09" db="EMBL/GenBank/DDBJ databases">
        <authorList>
            <consortium name="Pathogen Informatics"/>
        </authorList>
    </citation>
    <scope>NUCLEOTIDE SEQUENCE [LARGE SCALE GENOMIC DNA]</scope>
    <source>
        <strain evidence="2 3">2789STDY5834855</strain>
    </source>
</reference>
<proteinExistence type="predicted"/>
<dbReference type="RefSeq" id="WP_042400237.1">
    <property type="nucleotide sequence ID" value="NZ_CYYT01000004.1"/>
</dbReference>